<keyword evidence="4 5" id="KW-0472">Membrane</keyword>
<feature type="transmembrane region" description="Helical" evidence="5">
    <location>
        <begin position="344"/>
        <end position="365"/>
    </location>
</feature>
<name>A0A9P0DG03_9CUCU</name>
<keyword evidence="2 5" id="KW-0812">Transmembrane</keyword>
<accession>A0A9P0DG03</accession>
<evidence type="ECO:0000256" key="3">
    <source>
        <dbReference type="ARBA" id="ARBA00022989"/>
    </source>
</evidence>
<feature type="transmembrane region" description="Helical" evidence="5">
    <location>
        <begin position="491"/>
        <end position="511"/>
    </location>
</feature>
<feature type="transmembrane region" description="Helical" evidence="5">
    <location>
        <begin position="464"/>
        <end position="485"/>
    </location>
</feature>
<dbReference type="Pfam" id="PF07690">
    <property type="entry name" value="MFS_1"/>
    <property type="match status" value="1"/>
</dbReference>
<sequence length="554" mass="62219">MEQEATTKLNPVESETSYDTIKATIGDFGRWQLKISLLMAMVKFPIAWFQMSIVFLAPPVEFWCQKLPGSENITDQEWKRLTLPSENQTSKQNGINQGFCVMKPTSNQSSLLSCPGYTYNESVFTSTITSEWDLVCDRQNLADFSQVSLMFGILLGNIIFGILADQRGRKKILLICLVLQSIFGIGASISPHFWMFVLLRFCLALANGGTMVTSFVICMEAVGGKWRTIVPILYQIPFGFGYSSLAGIAYFIRDWRDLHVAISVLSLPYVSFSWLVPESPRWLLAIGKHKEALRILKKAAKENNLKLFDIANEMTNLSKQGCTKQPKMSFKQLFSTKILIRRTYLLCINWSLAGISFYAFIQHIGHVSNNLFFTVAVGGFISLPGTIICVFLVSNYGRRMTISYSYLLTATCSLLILAFPKGVYVFDWPRVILAGIGIIGLSISIPAMYLFTGELYPTVMRNSGVGLAMMFSRLGSMIAPILVSLQNVASFLPLLIIGILSILQAVLIYPLPETQAYILPNTVGDLELLEKRKQPNFPKKTYQLKPKCNEEYFY</sequence>
<evidence type="ECO:0000259" key="6">
    <source>
        <dbReference type="PROSITE" id="PS50850"/>
    </source>
</evidence>
<feature type="transmembrane region" description="Helical" evidence="5">
    <location>
        <begin position="229"/>
        <end position="252"/>
    </location>
</feature>
<comment type="subcellular location">
    <subcellularLocation>
        <location evidence="1">Membrane</location>
        <topology evidence="1">Multi-pass membrane protein</topology>
    </subcellularLocation>
</comment>
<feature type="transmembrane region" description="Helical" evidence="5">
    <location>
        <begin position="147"/>
        <end position="165"/>
    </location>
</feature>
<feature type="transmembrane region" description="Helical" evidence="5">
    <location>
        <begin position="172"/>
        <end position="189"/>
    </location>
</feature>
<feature type="transmembrane region" description="Helical" evidence="5">
    <location>
        <begin position="195"/>
        <end position="217"/>
    </location>
</feature>
<organism evidence="7 8">
    <name type="scientific">Ceutorhynchus assimilis</name>
    <name type="common">cabbage seed weevil</name>
    <dbReference type="NCBI Taxonomy" id="467358"/>
    <lineage>
        <taxon>Eukaryota</taxon>
        <taxon>Metazoa</taxon>
        <taxon>Ecdysozoa</taxon>
        <taxon>Arthropoda</taxon>
        <taxon>Hexapoda</taxon>
        <taxon>Insecta</taxon>
        <taxon>Pterygota</taxon>
        <taxon>Neoptera</taxon>
        <taxon>Endopterygota</taxon>
        <taxon>Coleoptera</taxon>
        <taxon>Polyphaga</taxon>
        <taxon>Cucujiformia</taxon>
        <taxon>Curculionidae</taxon>
        <taxon>Ceutorhynchinae</taxon>
        <taxon>Ceutorhynchus</taxon>
    </lineage>
</organism>
<dbReference type="InterPro" id="IPR036259">
    <property type="entry name" value="MFS_trans_sf"/>
</dbReference>
<dbReference type="EMBL" id="OU892284">
    <property type="protein sequence ID" value="CAH1134400.1"/>
    <property type="molecule type" value="Genomic_DNA"/>
</dbReference>
<evidence type="ECO:0000256" key="4">
    <source>
        <dbReference type="ARBA" id="ARBA00023136"/>
    </source>
</evidence>
<dbReference type="GO" id="GO:0022857">
    <property type="term" value="F:transmembrane transporter activity"/>
    <property type="evidence" value="ECO:0007669"/>
    <property type="project" value="InterPro"/>
</dbReference>
<protein>
    <recommendedName>
        <fullName evidence="6">Major facilitator superfamily (MFS) profile domain-containing protein</fullName>
    </recommendedName>
</protein>
<evidence type="ECO:0000256" key="2">
    <source>
        <dbReference type="ARBA" id="ARBA00022692"/>
    </source>
</evidence>
<proteinExistence type="predicted"/>
<dbReference type="InterPro" id="IPR020846">
    <property type="entry name" value="MFS_dom"/>
</dbReference>
<feature type="transmembrane region" description="Helical" evidence="5">
    <location>
        <begin position="371"/>
        <end position="393"/>
    </location>
</feature>
<evidence type="ECO:0000256" key="1">
    <source>
        <dbReference type="ARBA" id="ARBA00004141"/>
    </source>
</evidence>
<dbReference type="PANTHER" id="PTHR24064">
    <property type="entry name" value="SOLUTE CARRIER FAMILY 22 MEMBER"/>
    <property type="match status" value="1"/>
</dbReference>
<dbReference type="Gene3D" id="1.20.1250.20">
    <property type="entry name" value="MFS general substrate transporter like domains"/>
    <property type="match status" value="1"/>
</dbReference>
<feature type="domain" description="Major facilitator superfamily (MFS) profile" evidence="6">
    <location>
        <begin position="36"/>
        <end position="516"/>
    </location>
</feature>
<dbReference type="PROSITE" id="PS50850">
    <property type="entry name" value="MFS"/>
    <property type="match status" value="1"/>
</dbReference>
<dbReference type="InterPro" id="IPR011701">
    <property type="entry name" value="MFS"/>
</dbReference>
<dbReference type="Proteomes" id="UP001152799">
    <property type="component" value="Chromosome 8"/>
</dbReference>
<feature type="transmembrane region" description="Helical" evidence="5">
    <location>
        <begin position="37"/>
        <end position="57"/>
    </location>
</feature>
<dbReference type="GO" id="GO:0016020">
    <property type="term" value="C:membrane"/>
    <property type="evidence" value="ECO:0007669"/>
    <property type="project" value="UniProtKB-SubCell"/>
</dbReference>
<evidence type="ECO:0000313" key="8">
    <source>
        <dbReference type="Proteomes" id="UP001152799"/>
    </source>
</evidence>
<feature type="transmembrane region" description="Helical" evidence="5">
    <location>
        <begin position="258"/>
        <end position="276"/>
    </location>
</feature>
<dbReference type="OrthoDB" id="3936150at2759"/>
<dbReference type="AlphaFoldDB" id="A0A9P0DG03"/>
<gene>
    <name evidence="7" type="ORF">CEUTPL_LOCUS12805</name>
</gene>
<reference evidence="7" key="1">
    <citation type="submission" date="2022-01" db="EMBL/GenBank/DDBJ databases">
        <authorList>
            <person name="King R."/>
        </authorList>
    </citation>
    <scope>NUCLEOTIDE SEQUENCE</scope>
</reference>
<dbReference type="CDD" id="cd17317">
    <property type="entry name" value="MFS_SLC22"/>
    <property type="match status" value="1"/>
</dbReference>
<evidence type="ECO:0000256" key="5">
    <source>
        <dbReference type="SAM" id="Phobius"/>
    </source>
</evidence>
<dbReference type="SUPFAM" id="SSF103473">
    <property type="entry name" value="MFS general substrate transporter"/>
    <property type="match status" value="1"/>
</dbReference>
<evidence type="ECO:0000313" key="7">
    <source>
        <dbReference type="EMBL" id="CAH1134400.1"/>
    </source>
</evidence>
<keyword evidence="3 5" id="KW-1133">Transmembrane helix</keyword>
<keyword evidence="8" id="KW-1185">Reference proteome</keyword>
<feature type="transmembrane region" description="Helical" evidence="5">
    <location>
        <begin position="405"/>
        <end position="426"/>
    </location>
</feature>
<feature type="transmembrane region" description="Helical" evidence="5">
    <location>
        <begin position="432"/>
        <end position="452"/>
    </location>
</feature>